<dbReference type="InterPro" id="IPR009003">
    <property type="entry name" value="Peptidase_S1_PA"/>
</dbReference>
<dbReference type="Gene3D" id="2.40.10.10">
    <property type="entry name" value="Trypsin-like serine proteases"/>
    <property type="match status" value="1"/>
</dbReference>
<reference evidence="2" key="1">
    <citation type="journal article" date="2023" name="IScience">
        <title>Live-bearing cockroach genome reveals convergent evolutionary mechanisms linked to viviparity in insects and beyond.</title>
        <authorList>
            <person name="Fouks B."/>
            <person name="Harrison M.C."/>
            <person name="Mikhailova A.A."/>
            <person name="Marchal E."/>
            <person name="English S."/>
            <person name="Carruthers M."/>
            <person name="Jennings E.C."/>
            <person name="Chiamaka E.L."/>
            <person name="Frigard R.A."/>
            <person name="Pippel M."/>
            <person name="Attardo G.M."/>
            <person name="Benoit J.B."/>
            <person name="Bornberg-Bauer E."/>
            <person name="Tobe S.S."/>
        </authorList>
    </citation>
    <scope>NUCLEOTIDE SEQUENCE</scope>
    <source>
        <strain evidence="2">Stay&amp;Tobe</strain>
    </source>
</reference>
<gene>
    <name evidence="2" type="ORF">L9F63_011086</name>
</gene>
<dbReference type="PANTHER" id="PTHR24260:SF136">
    <property type="entry name" value="GH08193P-RELATED"/>
    <property type="match status" value="1"/>
</dbReference>
<evidence type="ECO:0000313" key="3">
    <source>
        <dbReference type="Proteomes" id="UP001233999"/>
    </source>
</evidence>
<dbReference type="SUPFAM" id="SSF50494">
    <property type="entry name" value="Trypsin-like serine proteases"/>
    <property type="match status" value="1"/>
</dbReference>
<name>A0AAD8AFR0_DIPPU</name>
<evidence type="ECO:0000259" key="1">
    <source>
        <dbReference type="Pfam" id="PF00089"/>
    </source>
</evidence>
<dbReference type="InterPro" id="IPR001254">
    <property type="entry name" value="Trypsin_dom"/>
</dbReference>
<sequence>MGGEESLPGRWPWMAAIFQQSKENRTDLFFTCGGSLIGPRHILTAAHCSYLSRFVYLERRCSGLHTPMEKERST</sequence>
<dbReference type="InterPro" id="IPR043504">
    <property type="entry name" value="Peptidase_S1_PA_chymotrypsin"/>
</dbReference>
<feature type="non-terminal residue" evidence="2">
    <location>
        <position position="74"/>
    </location>
</feature>
<dbReference type="Proteomes" id="UP001233999">
    <property type="component" value="Unassembled WGS sequence"/>
</dbReference>
<dbReference type="PROSITE" id="PS00134">
    <property type="entry name" value="TRYPSIN_HIS"/>
    <property type="match status" value="1"/>
</dbReference>
<dbReference type="InterPro" id="IPR018114">
    <property type="entry name" value="TRYPSIN_HIS"/>
</dbReference>
<dbReference type="Pfam" id="PF00089">
    <property type="entry name" value="Trypsin"/>
    <property type="match status" value="1"/>
</dbReference>
<dbReference type="GO" id="GO:0004252">
    <property type="term" value="F:serine-type endopeptidase activity"/>
    <property type="evidence" value="ECO:0007669"/>
    <property type="project" value="InterPro"/>
</dbReference>
<dbReference type="AlphaFoldDB" id="A0AAD8AFR0"/>
<dbReference type="EMBL" id="JASPKZ010001233">
    <property type="protein sequence ID" value="KAJ9598265.1"/>
    <property type="molecule type" value="Genomic_DNA"/>
</dbReference>
<accession>A0AAD8AFR0</accession>
<keyword evidence="3" id="KW-1185">Reference proteome</keyword>
<evidence type="ECO:0000313" key="2">
    <source>
        <dbReference type="EMBL" id="KAJ9598265.1"/>
    </source>
</evidence>
<feature type="domain" description="Peptidase S1" evidence="1">
    <location>
        <begin position="2"/>
        <end position="51"/>
    </location>
</feature>
<comment type="caution">
    <text evidence="2">The sequence shown here is derived from an EMBL/GenBank/DDBJ whole genome shotgun (WGS) entry which is preliminary data.</text>
</comment>
<dbReference type="InterPro" id="IPR051333">
    <property type="entry name" value="CLIP_Serine_Protease"/>
</dbReference>
<proteinExistence type="predicted"/>
<dbReference type="PANTHER" id="PTHR24260">
    <property type="match status" value="1"/>
</dbReference>
<protein>
    <recommendedName>
        <fullName evidence="1">Peptidase S1 domain-containing protein</fullName>
    </recommendedName>
</protein>
<dbReference type="GO" id="GO:0006508">
    <property type="term" value="P:proteolysis"/>
    <property type="evidence" value="ECO:0007669"/>
    <property type="project" value="InterPro"/>
</dbReference>
<organism evidence="2 3">
    <name type="scientific">Diploptera punctata</name>
    <name type="common">Pacific beetle cockroach</name>
    <dbReference type="NCBI Taxonomy" id="6984"/>
    <lineage>
        <taxon>Eukaryota</taxon>
        <taxon>Metazoa</taxon>
        <taxon>Ecdysozoa</taxon>
        <taxon>Arthropoda</taxon>
        <taxon>Hexapoda</taxon>
        <taxon>Insecta</taxon>
        <taxon>Pterygota</taxon>
        <taxon>Neoptera</taxon>
        <taxon>Polyneoptera</taxon>
        <taxon>Dictyoptera</taxon>
        <taxon>Blattodea</taxon>
        <taxon>Blaberoidea</taxon>
        <taxon>Blaberidae</taxon>
        <taxon>Diplopterinae</taxon>
        <taxon>Diploptera</taxon>
    </lineage>
</organism>
<reference evidence="2" key="2">
    <citation type="submission" date="2023-05" db="EMBL/GenBank/DDBJ databases">
        <authorList>
            <person name="Fouks B."/>
        </authorList>
    </citation>
    <scope>NUCLEOTIDE SEQUENCE</scope>
    <source>
        <strain evidence="2">Stay&amp;Tobe</strain>
        <tissue evidence="2">Testes</tissue>
    </source>
</reference>